<organism evidence="2">
    <name type="scientific">Trypanosoma brucei equiperdum</name>
    <dbReference type="NCBI Taxonomy" id="630700"/>
    <lineage>
        <taxon>Eukaryota</taxon>
        <taxon>Discoba</taxon>
        <taxon>Euglenozoa</taxon>
        <taxon>Kinetoplastea</taxon>
        <taxon>Metakinetoplastina</taxon>
        <taxon>Trypanosomatida</taxon>
        <taxon>Trypanosomatidae</taxon>
        <taxon>Trypanosoma</taxon>
    </lineage>
</organism>
<gene>
    <name evidence="2" type="ORF">DPX39_110097600</name>
</gene>
<feature type="compositionally biased region" description="Polar residues" evidence="1">
    <location>
        <begin position="33"/>
        <end position="45"/>
    </location>
</feature>
<dbReference type="AlphaFoldDB" id="A0A3L6KXZ9"/>
<sequence length="235" mass="26538">MLSKAWSDRTSEIQRSRLERVTPPPFTDDAGAANQTKEQRPQSVVSHRMWPTDHHTSCSGRSRNTRRGRCYRRTENVLKMQQTATFYGFNKFSPKGQVLTCHQGPIPQCKRFAAKHNKAKRELKHPGLVIFPRFCFVFLFLFDAGGPRKKKKKQKPATGAAAQPTLRSKGTTSWKPVTALFTQNAFSCHCHRLVSKPAQPLLGALSTLPMFPLPSNTTCRAPQPPTPSCFYNKVR</sequence>
<dbReference type="EMBL" id="QSBY01000011">
    <property type="protein sequence ID" value="RHW68341.1"/>
    <property type="molecule type" value="Genomic_DNA"/>
</dbReference>
<dbReference type="Proteomes" id="UP000266743">
    <property type="component" value="Chromosome 11"/>
</dbReference>
<protein>
    <submittedName>
        <fullName evidence="2">Uncharacterized protein</fullName>
    </submittedName>
</protein>
<feature type="compositionally biased region" description="Low complexity" evidence="1">
    <location>
        <begin position="156"/>
        <end position="165"/>
    </location>
</feature>
<proteinExistence type="predicted"/>
<evidence type="ECO:0000256" key="1">
    <source>
        <dbReference type="SAM" id="MobiDB-lite"/>
    </source>
</evidence>
<comment type="caution">
    <text evidence="2">The sequence shown here is derived from an EMBL/GenBank/DDBJ whole genome shotgun (WGS) entry which is preliminary data.</text>
</comment>
<accession>A0A3L6KXZ9</accession>
<name>A0A3L6KXZ9_9TRYP</name>
<feature type="compositionally biased region" description="Basic and acidic residues" evidence="1">
    <location>
        <begin position="1"/>
        <end position="20"/>
    </location>
</feature>
<evidence type="ECO:0000313" key="2">
    <source>
        <dbReference type="EMBL" id="RHW68341.1"/>
    </source>
</evidence>
<reference evidence="2" key="1">
    <citation type="submission" date="2018-09" db="EMBL/GenBank/DDBJ databases">
        <title>whole genome sequence of T. equiperdum IVM-t1 strain.</title>
        <authorList>
            <person name="Suganuma K."/>
        </authorList>
    </citation>
    <scope>NUCLEOTIDE SEQUENCE [LARGE SCALE GENOMIC DNA]</scope>
    <source>
        <strain evidence="2">IVM-t1</strain>
    </source>
</reference>
<feature type="region of interest" description="Disordered" evidence="1">
    <location>
        <begin position="1"/>
        <end position="66"/>
    </location>
</feature>
<feature type="region of interest" description="Disordered" evidence="1">
    <location>
        <begin position="147"/>
        <end position="170"/>
    </location>
</feature>